<reference evidence="2" key="1">
    <citation type="journal article" date="2019" name="Microb. Genom.">
        <title>Genomic epidemiology of severe community-onset Acinetobacter baumannii infection.</title>
        <authorList>
            <person name="Meumann E.M."/>
            <person name="Anstey N.M."/>
            <person name="Currie B.J."/>
            <person name="Piera K.A."/>
            <person name="Kenyon J.J."/>
            <person name="Hall R.M."/>
            <person name="Davis J.S."/>
            <person name="Sarovich D.S."/>
        </authorList>
    </citation>
    <scope>NUCLEOTIDE SEQUENCE</scope>
    <source>
        <strain evidence="2">MSHR_8</strain>
    </source>
</reference>
<dbReference type="Pfam" id="PF00534">
    <property type="entry name" value="Glycos_transf_1"/>
    <property type="match status" value="1"/>
</dbReference>
<accession>A0A481WWD9</accession>
<dbReference type="SUPFAM" id="SSF53756">
    <property type="entry name" value="UDP-Glycosyltransferase/glycogen phosphorylase"/>
    <property type="match status" value="1"/>
</dbReference>
<dbReference type="InterPro" id="IPR001296">
    <property type="entry name" value="Glyco_trans_1"/>
</dbReference>
<dbReference type="PANTHER" id="PTHR12526:SF630">
    <property type="entry name" value="GLYCOSYLTRANSFERASE"/>
    <property type="match status" value="1"/>
</dbReference>
<name>A0A481WWD9_ACIBA</name>
<dbReference type="GO" id="GO:1901135">
    <property type="term" value="P:carbohydrate derivative metabolic process"/>
    <property type="evidence" value="ECO:0007669"/>
    <property type="project" value="UniProtKB-ARBA"/>
</dbReference>
<evidence type="ECO:0000313" key="2">
    <source>
        <dbReference type="EMBL" id="QBK17788.1"/>
    </source>
</evidence>
<sequence>MKFILIYSKIFNLKDDKDILSQIGGVQRYMYELAKLLKNNFNNEVILIQFGNEELYLQYEGLKIYQYNYKNTKELIENLRAHKFISMEDIIIWGSDTLSIKTEFKSISIQHGIACDYFSRESKLQKFCYKIPLLALGYKFLQLLKSYKVFENTQYRVCVDYNYLNWYRTLNIYRNNMDNIHVIPNFTKIPEFKKRIENEKIIISFARRFHHKRGAKLLCEVADNLLTNFSSLEFWFAGEGEELNYVENLKQKYPMNVKITKFSQNSTFDYHQKVDIAVIPTIASEGTSLSLLEAMASNCAVVCTNIGGMTNIILDEFNGLLVNPEYEDLKQALTKLINSYELRNKLSNNAYHTVRDSFSLKIWEKKWLALIHKVIENHD</sequence>
<evidence type="ECO:0000259" key="1">
    <source>
        <dbReference type="Pfam" id="PF00534"/>
    </source>
</evidence>
<dbReference type="CDD" id="cd03801">
    <property type="entry name" value="GT4_PimA-like"/>
    <property type="match status" value="1"/>
</dbReference>
<feature type="domain" description="Glycosyl transferase family 1" evidence="1">
    <location>
        <begin position="192"/>
        <end position="352"/>
    </location>
</feature>
<proteinExistence type="predicted"/>
<gene>
    <name evidence="2" type="primary">gtr184</name>
</gene>
<dbReference type="GO" id="GO:0016757">
    <property type="term" value="F:glycosyltransferase activity"/>
    <property type="evidence" value="ECO:0007669"/>
    <property type="project" value="InterPro"/>
</dbReference>
<dbReference type="PANTHER" id="PTHR12526">
    <property type="entry name" value="GLYCOSYLTRANSFERASE"/>
    <property type="match status" value="1"/>
</dbReference>
<dbReference type="Gene3D" id="3.40.50.2000">
    <property type="entry name" value="Glycogen Phosphorylase B"/>
    <property type="match status" value="2"/>
</dbReference>
<protein>
    <submittedName>
        <fullName evidence="2">Gtr184</fullName>
    </submittedName>
</protein>
<organism evidence="2">
    <name type="scientific">Acinetobacter baumannii</name>
    <dbReference type="NCBI Taxonomy" id="470"/>
    <lineage>
        <taxon>Bacteria</taxon>
        <taxon>Pseudomonadati</taxon>
        <taxon>Pseudomonadota</taxon>
        <taxon>Gammaproteobacteria</taxon>
        <taxon>Moraxellales</taxon>
        <taxon>Moraxellaceae</taxon>
        <taxon>Acinetobacter</taxon>
        <taxon>Acinetobacter calcoaceticus/baumannii complex</taxon>
    </lineage>
</organism>
<dbReference type="EMBL" id="MK370028">
    <property type="protein sequence ID" value="QBK17788.1"/>
    <property type="molecule type" value="Genomic_DNA"/>
</dbReference>
<dbReference type="AlphaFoldDB" id="A0A481WWD9"/>